<reference evidence="2 3" key="2">
    <citation type="journal article" date="2009" name="PLoS ONE">
        <title>An integrated genetic and cytogenetic map of the cucumber genome.</title>
        <authorList>
            <person name="Ren Y."/>
            <person name="Zhang Z."/>
            <person name="Liu J."/>
            <person name="Staub J.E."/>
            <person name="Han Y."/>
            <person name="Cheng Z."/>
            <person name="Li X."/>
            <person name="Lu J."/>
            <person name="Miao H."/>
            <person name="Kang H."/>
            <person name="Xie B."/>
            <person name="Gu X."/>
            <person name="Wang X."/>
            <person name="Du Y."/>
            <person name="Jin W."/>
            <person name="Huang S."/>
        </authorList>
    </citation>
    <scope>NUCLEOTIDE SEQUENCE [LARGE SCALE GENOMIC DNA]</scope>
    <source>
        <strain evidence="3">cv. 9930</strain>
    </source>
</reference>
<reference evidence="2 3" key="1">
    <citation type="journal article" date="2009" name="Nat. Genet.">
        <title>The genome of the cucumber, Cucumis sativus L.</title>
        <authorList>
            <person name="Huang S."/>
            <person name="Li R."/>
            <person name="Zhang Z."/>
            <person name="Li L."/>
            <person name="Gu X."/>
            <person name="Fan W."/>
            <person name="Lucas W.J."/>
            <person name="Wang X."/>
            <person name="Xie B."/>
            <person name="Ni P."/>
            <person name="Ren Y."/>
            <person name="Zhu H."/>
            <person name="Li J."/>
            <person name="Lin K."/>
            <person name="Jin W."/>
            <person name="Fei Z."/>
            <person name="Li G."/>
            <person name="Staub J."/>
            <person name="Kilian A."/>
            <person name="van der Vossen E.A."/>
            <person name="Wu Y."/>
            <person name="Guo J."/>
            <person name="He J."/>
            <person name="Jia Z."/>
            <person name="Ren Y."/>
            <person name="Tian G."/>
            <person name="Lu Y."/>
            <person name="Ruan J."/>
            <person name="Qian W."/>
            <person name="Wang M."/>
            <person name="Huang Q."/>
            <person name="Li B."/>
            <person name="Xuan Z."/>
            <person name="Cao J."/>
            <person name="Asan"/>
            <person name="Wu Z."/>
            <person name="Zhang J."/>
            <person name="Cai Q."/>
            <person name="Bai Y."/>
            <person name="Zhao B."/>
            <person name="Han Y."/>
            <person name="Li Y."/>
            <person name="Li X."/>
            <person name="Wang S."/>
            <person name="Shi Q."/>
            <person name="Liu S."/>
            <person name="Cho W.K."/>
            <person name="Kim J.Y."/>
            <person name="Xu Y."/>
            <person name="Heller-Uszynska K."/>
            <person name="Miao H."/>
            <person name="Cheng Z."/>
            <person name="Zhang S."/>
            <person name="Wu J."/>
            <person name="Yang Y."/>
            <person name="Kang H."/>
            <person name="Li M."/>
            <person name="Liang H."/>
            <person name="Ren X."/>
            <person name="Shi Z."/>
            <person name="Wen M."/>
            <person name="Jian M."/>
            <person name="Yang H."/>
            <person name="Zhang G."/>
            <person name="Yang Z."/>
            <person name="Chen R."/>
            <person name="Liu S."/>
            <person name="Li J."/>
            <person name="Ma L."/>
            <person name="Liu H."/>
            <person name="Zhou Y."/>
            <person name="Zhao J."/>
            <person name="Fang X."/>
            <person name="Li G."/>
            <person name="Fang L."/>
            <person name="Li Y."/>
            <person name="Liu D."/>
            <person name="Zheng H."/>
            <person name="Zhang Y."/>
            <person name="Qin N."/>
            <person name="Li Z."/>
            <person name="Yang G."/>
            <person name="Yang S."/>
            <person name="Bolund L."/>
            <person name="Kristiansen K."/>
            <person name="Zheng H."/>
            <person name="Li S."/>
            <person name="Zhang X."/>
            <person name="Yang H."/>
            <person name="Wang J."/>
            <person name="Sun R."/>
            <person name="Zhang B."/>
            <person name="Jiang S."/>
            <person name="Wang J."/>
            <person name="Du Y."/>
            <person name="Li S."/>
        </authorList>
    </citation>
    <scope>NUCLEOTIDE SEQUENCE [LARGE SCALE GENOMIC DNA]</scope>
    <source>
        <strain evidence="3">cv. 9930</strain>
    </source>
</reference>
<evidence type="ECO:0000313" key="2">
    <source>
        <dbReference type="EMBL" id="KGN53737.1"/>
    </source>
</evidence>
<reference evidence="2 3" key="3">
    <citation type="journal article" date="2010" name="BMC Genomics">
        <title>Transcriptome sequencing and comparative analysis of cucumber flowers with different sex types.</title>
        <authorList>
            <person name="Guo S."/>
            <person name="Zheng Y."/>
            <person name="Joung J.G."/>
            <person name="Liu S."/>
            <person name="Zhang Z."/>
            <person name="Crasta O.R."/>
            <person name="Sobral B.W."/>
            <person name="Xu Y."/>
            <person name="Huang S."/>
            <person name="Fei Z."/>
        </authorList>
    </citation>
    <scope>NUCLEOTIDE SEQUENCE [LARGE SCALE GENOMIC DNA]</scope>
    <source>
        <strain evidence="3">cv. 9930</strain>
    </source>
</reference>
<name>A0A0A0KZC7_CUCSA</name>
<feature type="compositionally biased region" description="Basic and acidic residues" evidence="1">
    <location>
        <begin position="1"/>
        <end position="18"/>
    </location>
</feature>
<gene>
    <name evidence="2" type="ORF">Csa_4G114180</name>
</gene>
<proteinExistence type="predicted"/>
<keyword evidence="3" id="KW-1185">Reference proteome</keyword>
<sequence length="105" mass="11550">MMKSLKGKESHPLDKMMEMRCNSIVSTTKEVKKSLSLRKKKEAQKVSEPINNPAGKCSSSSSSSHSTSSSTISYSIRARSKSGVKQRSKAHIASLPFEPFPKHLV</sequence>
<dbReference type="AlphaFoldDB" id="A0A0A0KZC7"/>
<dbReference type="Gramene" id="KGN53737">
    <property type="protein sequence ID" value="KGN53737"/>
    <property type="gene ID" value="Csa_4G114180"/>
</dbReference>
<feature type="compositionally biased region" description="Low complexity" evidence="1">
    <location>
        <begin position="58"/>
        <end position="76"/>
    </location>
</feature>
<evidence type="ECO:0000256" key="1">
    <source>
        <dbReference type="SAM" id="MobiDB-lite"/>
    </source>
</evidence>
<feature type="compositionally biased region" description="Basic residues" evidence="1">
    <location>
        <begin position="78"/>
        <end position="90"/>
    </location>
</feature>
<dbReference type="Proteomes" id="UP000029981">
    <property type="component" value="Chromosome 4"/>
</dbReference>
<accession>A0A0A0KZC7</accession>
<dbReference type="EMBL" id="CM002925">
    <property type="protein sequence ID" value="KGN53737.1"/>
    <property type="molecule type" value="Genomic_DNA"/>
</dbReference>
<reference evidence="2 3" key="4">
    <citation type="journal article" date="2011" name="BMC Genomics">
        <title>RNA-Seq improves annotation of protein-coding genes in the cucumber genome.</title>
        <authorList>
            <person name="Li Z."/>
            <person name="Zhang Z."/>
            <person name="Yan P."/>
            <person name="Huang S."/>
            <person name="Fei Z."/>
            <person name="Lin K."/>
        </authorList>
    </citation>
    <scope>NUCLEOTIDE SEQUENCE [LARGE SCALE GENOMIC DNA]</scope>
    <source>
        <strain evidence="3">cv. 9930</strain>
    </source>
</reference>
<feature type="region of interest" description="Disordered" evidence="1">
    <location>
        <begin position="1"/>
        <end position="105"/>
    </location>
</feature>
<protein>
    <submittedName>
        <fullName evidence="2">Uncharacterized protein</fullName>
    </submittedName>
</protein>
<organism evidence="2 3">
    <name type="scientific">Cucumis sativus</name>
    <name type="common">Cucumber</name>
    <dbReference type="NCBI Taxonomy" id="3659"/>
    <lineage>
        <taxon>Eukaryota</taxon>
        <taxon>Viridiplantae</taxon>
        <taxon>Streptophyta</taxon>
        <taxon>Embryophyta</taxon>
        <taxon>Tracheophyta</taxon>
        <taxon>Spermatophyta</taxon>
        <taxon>Magnoliopsida</taxon>
        <taxon>eudicotyledons</taxon>
        <taxon>Gunneridae</taxon>
        <taxon>Pentapetalae</taxon>
        <taxon>rosids</taxon>
        <taxon>fabids</taxon>
        <taxon>Cucurbitales</taxon>
        <taxon>Cucurbitaceae</taxon>
        <taxon>Benincaseae</taxon>
        <taxon>Cucumis</taxon>
    </lineage>
</organism>
<evidence type="ECO:0000313" key="3">
    <source>
        <dbReference type="Proteomes" id="UP000029981"/>
    </source>
</evidence>